<keyword evidence="3" id="KW-1185">Reference proteome</keyword>
<reference evidence="2 3" key="1">
    <citation type="journal article" date="2014" name="Genome Announc.">
        <title>Draft genome sequences of eight enterohepatic helicobacter species isolated from both laboratory and wild rodents.</title>
        <authorList>
            <person name="Sheh A."/>
            <person name="Shen Z."/>
            <person name="Fox J.G."/>
        </authorList>
    </citation>
    <scope>NUCLEOTIDE SEQUENCE [LARGE SCALE GENOMIC DNA]</scope>
    <source>
        <strain evidence="2 3">MIT 96-1001</strain>
    </source>
</reference>
<feature type="transmembrane region" description="Helical" evidence="1">
    <location>
        <begin position="157"/>
        <end position="184"/>
    </location>
</feature>
<dbReference type="RefSeq" id="WP_052086363.1">
    <property type="nucleotide sequence ID" value="NZ_JRPE02000001.1"/>
</dbReference>
<keyword evidence="1" id="KW-0812">Transmembrane</keyword>
<sequence>METNTPKHKGNEVDSHNSIKNKGRIFSLPFLFVLYAALCILGILAWRYFITQTPLFEHTYLELMSRGIILVSYLFVVNLPAFFLVFIPTLRQNLIVFGVCLALVVAFSLTGLPATLYLSNQIFMIPWFVIWESFVIVSIVCNTFFRNISKLNVSLVLVSSLKIIFGFCLGVVFFIFCVAFQISIFEKYDFTGKNYGIPSHKKVLFQDLGF</sequence>
<feature type="transmembrane region" description="Helical" evidence="1">
    <location>
        <begin position="25"/>
        <end position="48"/>
    </location>
</feature>
<dbReference type="EMBL" id="JRPE02000001">
    <property type="protein sequence ID" value="TLD93863.1"/>
    <property type="molecule type" value="Genomic_DNA"/>
</dbReference>
<accession>A0A4U8T3B3</accession>
<comment type="caution">
    <text evidence="2">The sequence shown here is derived from an EMBL/GenBank/DDBJ whole genome shotgun (WGS) entry which is preliminary data.</text>
</comment>
<keyword evidence="1" id="KW-1133">Transmembrane helix</keyword>
<name>A0A4U8T3B3_9HELI</name>
<protein>
    <submittedName>
        <fullName evidence="2">Uncharacterized protein</fullName>
    </submittedName>
</protein>
<dbReference type="Proteomes" id="UP000029921">
    <property type="component" value="Unassembled WGS sequence"/>
</dbReference>
<feature type="transmembrane region" description="Helical" evidence="1">
    <location>
        <begin position="94"/>
        <end position="118"/>
    </location>
</feature>
<evidence type="ECO:0000313" key="3">
    <source>
        <dbReference type="Proteomes" id="UP000029921"/>
    </source>
</evidence>
<feature type="transmembrane region" description="Helical" evidence="1">
    <location>
        <begin position="124"/>
        <end position="145"/>
    </location>
</feature>
<feature type="transmembrane region" description="Helical" evidence="1">
    <location>
        <begin position="68"/>
        <end position="87"/>
    </location>
</feature>
<proteinExistence type="predicted"/>
<dbReference type="AlphaFoldDB" id="A0A4U8T3B3"/>
<evidence type="ECO:0000313" key="2">
    <source>
        <dbReference type="EMBL" id="TLD93863.1"/>
    </source>
</evidence>
<evidence type="ECO:0000256" key="1">
    <source>
        <dbReference type="SAM" id="Phobius"/>
    </source>
</evidence>
<organism evidence="2 3">
    <name type="scientific">Helicobacter magdeburgensis</name>
    <dbReference type="NCBI Taxonomy" id="471858"/>
    <lineage>
        <taxon>Bacteria</taxon>
        <taxon>Pseudomonadati</taxon>
        <taxon>Campylobacterota</taxon>
        <taxon>Epsilonproteobacteria</taxon>
        <taxon>Campylobacterales</taxon>
        <taxon>Helicobacteraceae</taxon>
        <taxon>Helicobacter</taxon>
    </lineage>
</organism>
<gene>
    <name evidence="2" type="ORF">LS74_000495</name>
</gene>
<keyword evidence="1" id="KW-0472">Membrane</keyword>